<dbReference type="RefSeq" id="WP_016148557.1">
    <property type="nucleotide sequence ID" value="NZ_KB976104.1"/>
</dbReference>
<gene>
    <name evidence="2" type="ORF">HMPREF1526_02440</name>
</gene>
<evidence type="ECO:0000256" key="1">
    <source>
        <dbReference type="SAM" id="Phobius"/>
    </source>
</evidence>
<name>R8VUC0_9FIRM</name>
<feature type="transmembrane region" description="Helical" evidence="1">
    <location>
        <begin position="67"/>
        <end position="84"/>
    </location>
</feature>
<comment type="caution">
    <text evidence="2">The sequence shown here is derived from an EMBL/GenBank/DDBJ whole genome shotgun (WGS) entry which is preliminary data.</text>
</comment>
<feature type="transmembrane region" description="Helical" evidence="1">
    <location>
        <begin position="12"/>
        <end position="29"/>
    </location>
</feature>
<reference evidence="2 3" key="1">
    <citation type="submission" date="2013-01" db="EMBL/GenBank/DDBJ databases">
        <title>The Genome Sequence of Butyricicoccus pullicaecorum 1.2.</title>
        <authorList>
            <consortium name="The Broad Institute Genome Sequencing Platform"/>
            <person name="Earl A."/>
            <person name="Ward D."/>
            <person name="Feldgarden M."/>
            <person name="Gevers D."/>
            <person name="Van Immerseel F."/>
            <person name="Eeckhaut V."/>
            <person name="Walker B."/>
            <person name="Young S.K."/>
            <person name="Zeng Q."/>
            <person name="Gargeya S."/>
            <person name="Fitzgerald M."/>
            <person name="Haas B."/>
            <person name="Abouelleil A."/>
            <person name="Alvarado L."/>
            <person name="Arachchi H.M."/>
            <person name="Berlin A.M."/>
            <person name="Chapman S.B."/>
            <person name="Dewar J."/>
            <person name="Goldberg J."/>
            <person name="Griggs A."/>
            <person name="Gujja S."/>
            <person name="Hansen M."/>
            <person name="Howarth C."/>
            <person name="Imamovic A."/>
            <person name="Larimer J."/>
            <person name="McCowan C."/>
            <person name="Murphy C."/>
            <person name="Neiman D."/>
            <person name="Pearson M."/>
            <person name="Priest M."/>
            <person name="Roberts A."/>
            <person name="Saif S."/>
            <person name="Shea T."/>
            <person name="Sisk P."/>
            <person name="Sykes S."/>
            <person name="Wortman J."/>
            <person name="Nusbaum C."/>
            <person name="Birren B."/>
        </authorList>
    </citation>
    <scope>NUCLEOTIDE SEQUENCE [LARGE SCALE GENOMIC DNA]</scope>
    <source>
        <strain evidence="2 3">1.2</strain>
    </source>
</reference>
<proteinExistence type="predicted"/>
<feature type="transmembrane region" description="Helical" evidence="1">
    <location>
        <begin position="35"/>
        <end position="55"/>
    </location>
</feature>
<evidence type="ECO:0008006" key="4">
    <source>
        <dbReference type="Google" id="ProtNLM"/>
    </source>
</evidence>
<dbReference type="EMBL" id="AQOB01000010">
    <property type="protein sequence ID" value="EOQ35861.1"/>
    <property type="molecule type" value="Genomic_DNA"/>
</dbReference>
<dbReference type="AlphaFoldDB" id="R8VUC0"/>
<protein>
    <recommendedName>
        <fullName evidence="4">Transmembrane protein</fullName>
    </recommendedName>
</protein>
<keyword evidence="1" id="KW-0812">Transmembrane</keyword>
<dbReference type="Proteomes" id="UP000013981">
    <property type="component" value="Unassembled WGS sequence"/>
</dbReference>
<evidence type="ECO:0000313" key="2">
    <source>
        <dbReference type="EMBL" id="EOQ35861.1"/>
    </source>
</evidence>
<organism evidence="2 3">
    <name type="scientific">Butyricicoccus pullicaecorum 1.2</name>
    <dbReference type="NCBI Taxonomy" id="1203606"/>
    <lineage>
        <taxon>Bacteria</taxon>
        <taxon>Bacillati</taxon>
        <taxon>Bacillota</taxon>
        <taxon>Clostridia</taxon>
        <taxon>Eubacteriales</taxon>
        <taxon>Butyricicoccaceae</taxon>
        <taxon>Butyricicoccus</taxon>
    </lineage>
</organism>
<keyword evidence="3" id="KW-1185">Reference proteome</keyword>
<keyword evidence="1" id="KW-0472">Membrane</keyword>
<sequence length="242" mass="28517">MSISLSNKIKLIYIIIYSIIFYISCYFMVPHGYKLWFALGFCFCGFAIPWIPFLAEEKIKNVWILRCLKLVFYIPIILLIIYFVKFNIIAKNNYFIPGSSGIKYTVAVDWELVENSYIGDDFDKFIYCESKEERVKYNTLYTAKYEEVVNLSARVREHDQYDEDEFGEEDIEFLVTEDFGKQQVVSKNIDLIAQTEINYDGEEFVNSGGYFKPEDYGSATWKCVITINRKFDFWEILCANLD</sequence>
<keyword evidence="1" id="KW-1133">Transmembrane helix</keyword>
<dbReference type="HOGENOM" id="CLU_1145532_0_0_9"/>
<evidence type="ECO:0000313" key="3">
    <source>
        <dbReference type="Proteomes" id="UP000013981"/>
    </source>
</evidence>
<accession>R8VUC0</accession>